<keyword evidence="3" id="KW-0574">Periplasm</keyword>
<evidence type="ECO:0000256" key="5">
    <source>
        <dbReference type="SAM" id="SignalP"/>
    </source>
</evidence>
<dbReference type="PANTHER" id="PTHR39210:SF1">
    <property type="entry name" value="HEPARIN-SULFATE LYASE"/>
    <property type="match status" value="1"/>
</dbReference>
<evidence type="ECO:0000256" key="3">
    <source>
        <dbReference type="ARBA" id="ARBA00022764"/>
    </source>
</evidence>
<dbReference type="Pfam" id="PF07940">
    <property type="entry name" value="Hepar_II_III_C"/>
    <property type="match status" value="1"/>
</dbReference>
<evidence type="ECO:0000256" key="4">
    <source>
        <dbReference type="ARBA" id="ARBA00023239"/>
    </source>
</evidence>
<dbReference type="PANTHER" id="PTHR39210">
    <property type="entry name" value="HEPARIN-SULFATE LYASE"/>
    <property type="match status" value="1"/>
</dbReference>
<keyword evidence="9" id="KW-1185">Reference proteome</keyword>
<dbReference type="Pfam" id="PF16889">
    <property type="entry name" value="Hepar_II_III_N"/>
    <property type="match status" value="1"/>
</dbReference>
<dbReference type="EMBL" id="CP118099">
    <property type="protein sequence ID" value="WDH75339.1"/>
    <property type="molecule type" value="Genomic_DNA"/>
</dbReference>
<dbReference type="Gene3D" id="2.70.98.70">
    <property type="match status" value="1"/>
</dbReference>
<dbReference type="SUPFAM" id="SSF48230">
    <property type="entry name" value="Chondroitin AC/alginate lyase"/>
    <property type="match status" value="1"/>
</dbReference>
<keyword evidence="2 5" id="KW-0732">Signal</keyword>
<sequence>MKRILLALVLIGAWGSVTPTDSAHAATYPFHIRSVPNAIVYEMKNGKLTKVATYSTTKRYAAISTSGWYYVALSGGKKVYIKKSQAKLLLADAITRSNLTSSGIARLTHEYMRQMAPHAPYEYERLTEAKAIDYANRALRGDWSIPSNPYQLSVRNIDTFDWHGDIPSSSSNSYPFQIHYLTVLNQLTQAYNATGDTAYLKYGMRIVKSWTKAHPVANYKQYRWPYNDHGTSVRTFHLLNFWDAYKSSSLYKDTSFTGLMLRTIHEHGTLLATSSFYKYEHNHGVFQDMALTAIAQTFPQFDQSARWKTIADNRLDKQIRHSITSDAVHLEHSPGYQAYMYHVLDRFVIWADDNRFTLPSSMNRVEYMPKQLTYMVKPNGTLPIFGDTSGARRTTSIIPHIDDFPQLAYAVSGGKEGSRPPLKAKKISTQYSFMREYWSAPPRAFNQATQVMMTAGYHSNAHKHADDLSIDLYGLGRDFIIETGRYGYTNRPERQRVFGVDAHNTVHRDASNLDLNTSMREKSKIVTVKNLGPSLLAMGESKLIGKGATHRRTLVYDKAQTLIVYDRISSPTQEKFVQRFHLAEGLKLLRSSMATQNVVYGDSNGRTIQLMQLNLKNSSMRNSTSFVAVEDYEWKPRPQVISYNTGKDVRYLTLIRLDQSKTTIRSASVKVSGSNYIVTYTLSNKETRQISVPM</sequence>
<gene>
    <name evidence="8" type="ORF">PTI97_10970</name>
</gene>
<name>A0ABY7WWT8_9BACL</name>
<organism evidence="8 9">
    <name type="scientific">Exiguobacterium marinum</name>
    <dbReference type="NCBI Taxonomy" id="273528"/>
    <lineage>
        <taxon>Bacteria</taxon>
        <taxon>Bacillati</taxon>
        <taxon>Bacillota</taxon>
        <taxon>Bacilli</taxon>
        <taxon>Bacillales</taxon>
        <taxon>Bacillales Family XII. Incertae Sedis</taxon>
        <taxon>Exiguobacterium</taxon>
    </lineage>
</organism>
<evidence type="ECO:0000313" key="8">
    <source>
        <dbReference type="EMBL" id="WDH75339.1"/>
    </source>
</evidence>
<dbReference type="Gene3D" id="1.50.10.100">
    <property type="entry name" value="Chondroitin AC/alginate lyase"/>
    <property type="match status" value="1"/>
</dbReference>
<dbReference type="RefSeq" id="WP_274356506.1">
    <property type="nucleotide sequence ID" value="NZ_CP118099.1"/>
</dbReference>
<feature type="signal peptide" evidence="5">
    <location>
        <begin position="1"/>
        <end position="25"/>
    </location>
</feature>
<feature type="domain" description="Heparin-sulfate lyase N-terminal" evidence="7">
    <location>
        <begin position="111"/>
        <end position="391"/>
    </location>
</feature>
<evidence type="ECO:0000256" key="1">
    <source>
        <dbReference type="ARBA" id="ARBA00004418"/>
    </source>
</evidence>
<evidence type="ECO:0000256" key="2">
    <source>
        <dbReference type="ARBA" id="ARBA00022729"/>
    </source>
</evidence>
<evidence type="ECO:0000259" key="7">
    <source>
        <dbReference type="Pfam" id="PF16889"/>
    </source>
</evidence>
<dbReference type="Proteomes" id="UP001213680">
    <property type="component" value="Chromosome"/>
</dbReference>
<feature type="domain" description="Heparinase II/III-like C-terminal" evidence="6">
    <location>
        <begin position="447"/>
        <end position="638"/>
    </location>
</feature>
<protein>
    <submittedName>
        <fullName evidence="8">Heparinase II/III family protein</fullName>
    </submittedName>
</protein>
<comment type="subcellular location">
    <subcellularLocation>
        <location evidence="1">Periplasm</location>
    </subcellularLocation>
</comment>
<dbReference type="InterPro" id="IPR031680">
    <property type="entry name" value="Hepar_II_III_N"/>
</dbReference>
<proteinExistence type="predicted"/>
<dbReference type="InterPro" id="IPR008929">
    <property type="entry name" value="Chondroitin_lyas"/>
</dbReference>
<feature type="chain" id="PRO_5045505124" evidence="5">
    <location>
        <begin position="26"/>
        <end position="694"/>
    </location>
</feature>
<dbReference type="InterPro" id="IPR012480">
    <property type="entry name" value="Hepar_II_III_C"/>
</dbReference>
<accession>A0ABY7WWT8</accession>
<evidence type="ECO:0000259" key="6">
    <source>
        <dbReference type="Pfam" id="PF07940"/>
    </source>
</evidence>
<evidence type="ECO:0000313" key="9">
    <source>
        <dbReference type="Proteomes" id="UP001213680"/>
    </source>
</evidence>
<keyword evidence="4" id="KW-0456">Lyase</keyword>
<reference evidence="8 9" key="1">
    <citation type="submission" date="2023-02" db="EMBL/GenBank/DDBJ databases">
        <title>A bacterium isolated from plastisphere.</title>
        <authorList>
            <person name="Sun Y."/>
        </authorList>
    </citation>
    <scope>NUCLEOTIDE SEQUENCE [LARGE SCALE GENOMIC DNA]</scope>
    <source>
        <strain evidence="9">a-1</strain>
    </source>
</reference>